<dbReference type="GO" id="GO:0061817">
    <property type="term" value="P:endoplasmic reticulum-plasma membrane tethering"/>
    <property type="evidence" value="ECO:0007669"/>
    <property type="project" value="TreeGrafter"/>
</dbReference>
<sequence length="401" mass="44331">MASSQLVEIQPKELKFTFELKKQSSCAVRLLNNTYHTVAFKVKTTSPKKYCVRPNVGVLLPKSVCEFTVTMQAQKVAPPDLVCKDKFLIQTTVVPIGTSDEDITPLMFSKENGADIEETKLKVFLVSQLSPSESPLSSPDDSPKQIPHYVATVLPEPVFTSIDTSTQVHPLTEDLEFRMLEHETSLKPKKLAAALEDTEEIKPVNIKGLIPVIKEELDNEVQLDKPKVEEVKREYDSNATEKSKPVIIKAEVKDGYEQPPANYAAPAQSLQQEPGAKDANSLRSPPPTADVKFDTVEKAAVVEPPQLLVNHVDPKLVNEIEAMKSKLDSLELKFTEAQSTISKLIEERKSTNRERKTLQEELSMLKAGKIGVPAAAEAGVPFLHVVIVALISILFGYLLRG</sequence>
<organism evidence="6 7">
    <name type="scientific">Linum tenue</name>
    <dbReference type="NCBI Taxonomy" id="586396"/>
    <lineage>
        <taxon>Eukaryota</taxon>
        <taxon>Viridiplantae</taxon>
        <taxon>Streptophyta</taxon>
        <taxon>Embryophyta</taxon>
        <taxon>Tracheophyta</taxon>
        <taxon>Spermatophyta</taxon>
        <taxon>Magnoliopsida</taxon>
        <taxon>eudicotyledons</taxon>
        <taxon>Gunneridae</taxon>
        <taxon>Pentapetalae</taxon>
        <taxon>rosids</taxon>
        <taxon>fabids</taxon>
        <taxon>Malpighiales</taxon>
        <taxon>Linaceae</taxon>
        <taxon>Linum</taxon>
    </lineage>
</organism>
<comment type="similarity">
    <text evidence="1">Belongs to the VAMP-associated protein (VAP) (TC 9.B.17) family.</text>
</comment>
<reference evidence="6" key="1">
    <citation type="submission" date="2022-08" db="EMBL/GenBank/DDBJ databases">
        <authorList>
            <person name="Gutierrez-Valencia J."/>
        </authorList>
    </citation>
    <scope>NUCLEOTIDE SEQUENCE</scope>
</reference>
<dbReference type="Pfam" id="PF00635">
    <property type="entry name" value="Motile_Sperm"/>
    <property type="match status" value="1"/>
</dbReference>
<dbReference type="EMBL" id="CAMGYJ010000002">
    <property type="protein sequence ID" value="CAI0384304.1"/>
    <property type="molecule type" value="Genomic_DNA"/>
</dbReference>
<feature type="coiled-coil region" evidence="2">
    <location>
        <begin position="320"/>
        <end position="368"/>
    </location>
</feature>
<keyword evidence="4" id="KW-0472">Membrane</keyword>
<dbReference type="InterPro" id="IPR000535">
    <property type="entry name" value="MSP_dom"/>
</dbReference>
<dbReference type="SUPFAM" id="SSF49354">
    <property type="entry name" value="PapD-like"/>
    <property type="match status" value="1"/>
</dbReference>
<evidence type="ECO:0000313" key="6">
    <source>
        <dbReference type="EMBL" id="CAI0384304.1"/>
    </source>
</evidence>
<keyword evidence="7" id="KW-1185">Reference proteome</keyword>
<keyword evidence="4" id="KW-1133">Transmembrane helix</keyword>
<dbReference type="Proteomes" id="UP001154282">
    <property type="component" value="Unassembled WGS sequence"/>
</dbReference>
<gene>
    <name evidence="6" type="ORF">LITE_LOCUS4352</name>
</gene>
<evidence type="ECO:0000256" key="3">
    <source>
        <dbReference type="SAM" id="MobiDB-lite"/>
    </source>
</evidence>
<dbReference type="FunFam" id="2.60.40.10:FF:000813">
    <property type="entry name" value="Vesicle-associated protein 1-1"/>
    <property type="match status" value="1"/>
</dbReference>
<protein>
    <recommendedName>
        <fullName evidence="5">MSP domain-containing protein</fullName>
    </recommendedName>
</protein>
<dbReference type="PROSITE" id="PS50202">
    <property type="entry name" value="MSP"/>
    <property type="match status" value="1"/>
</dbReference>
<accession>A0AAV0HH48</accession>
<keyword evidence="4" id="KW-0812">Transmembrane</keyword>
<dbReference type="InterPro" id="IPR013783">
    <property type="entry name" value="Ig-like_fold"/>
</dbReference>
<feature type="transmembrane region" description="Helical" evidence="4">
    <location>
        <begin position="382"/>
        <end position="399"/>
    </location>
</feature>
<dbReference type="InterPro" id="IPR016763">
    <property type="entry name" value="VAP"/>
</dbReference>
<evidence type="ECO:0000256" key="4">
    <source>
        <dbReference type="SAM" id="Phobius"/>
    </source>
</evidence>
<evidence type="ECO:0000259" key="5">
    <source>
        <dbReference type="PROSITE" id="PS50202"/>
    </source>
</evidence>
<feature type="domain" description="MSP" evidence="5">
    <location>
        <begin position="6"/>
        <end position="126"/>
    </location>
</feature>
<dbReference type="InterPro" id="IPR008962">
    <property type="entry name" value="PapD-like_sf"/>
</dbReference>
<comment type="caution">
    <text evidence="6">The sequence shown here is derived from an EMBL/GenBank/DDBJ whole genome shotgun (WGS) entry which is preliminary data.</text>
</comment>
<dbReference type="PANTHER" id="PTHR10809">
    <property type="entry name" value="VESICLE-ASSOCIATED MEMBRANE PROTEIN-ASSOCIATED PROTEIN"/>
    <property type="match status" value="1"/>
</dbReference>
<evidence type="ECO:0000256" key="2">
    <source>
        <dbReference type="SAM" id="Coils"/>
    </source>
</evidence>
<evidence type="ECO:0000313" key="7">
    <source>
        <dbReference type="Proteomes" id="UP001154282"/>
    </source>
</evidence>
<dbReference type="Gene3D" id="2.60.40.10">
    <property type="entry name" value="Immunoglobulins"/>
    <property type="match status" value="1"/>
</dbReference>
<name>A0AAV0HH48_9ROSI</name>
<keyword evidence="2" id="KW-0175">Coiled coil</keyword>
<dbReference type="AlphaFoldDB" id="A0AAV0HH48"/>
<evidence type="ECO:0000256" key="1">
    <source>
        <dbReference type="ARBA" id="ARBA00008932"/>
    </source>
</evidence>
<feature type="region of interest" description="Disordered" evidence="3">
    <location>
        <begin position="257"/>
        <end position="287"/>
    </location>
</feature>
<dbReference type="GO" id="GO:0005886">
    <property type="term" value="C:plasma membrane"/>
    <property type="evidence" value="ECO:0007669"/>
    <property type="project" value="TreeGrafter"/>
</dbReference>
<dbReference type="GO" id="GO:0090158">
    <property type="term" value="P:endoplasmic reticulum membrane organization"/>
    <property type="evidence" value="ECO:0007669"/>
    <property type="project" value="TreeGrafter"/>
</dbReference>
<dbReference type="GO" id="GO:0005789">
    <property type="term" value="C:endoplasmic reticulum membrane"/>
    <property type="evidence" value="ECO:0007669"/>
    <property type="project" value="InterPro"/>
</dbReference>
<dbReference type="PANTHER" id="PTHR10809:SF45">
    <property type="entry name" value="VESICLE-ASSOCIATED PROTEIN 2-2"/>
    <property type="match status" value="1"/>
</dbReference>
<proteinExistence type="inferred from homology"/>